<evidence type="ECO:0000256" key="5">
    <source>
        <dbReference type="SAM" id="Phobius"/>
    </source>
</evidence>
<feature type="transmembrane region" description="Helical" evidence="5">
    <location>
        <begin position="349"/>
        <end position="367"/>
    </location>
</feature>
<dbReference type="AlphaFoldDB" id="A0A6J6CXR0"/>
<feature type="transmembrane region" description="Helical" evidence="5">
    <location>
        <begin position="420"/>
        <end position="441"/>
    </location>
</feature>
<dbReference type="GO" id="GO:0012505">
    <property type="term" value="C:endomembrane system"/>
    <property type="evidence" value="ECO:0007669"/>
    <property type="project" value="UniProtKB-SubCell"/>
</dbReference>
<keyword evidence="4 5" id="KW-0472">Membrane</keyword>
<name>A0A6J6CXR0_9ZZZZ</name>
<dbReference type="InterPro" id="IPR050495">
    <property type="entry name" value="ATG22/LtaA_families"/>
</dbReference>
<feature type="transmembrane region" description="Helical" evidence="5">
    <location>
        <begin position="224"/>
        <end position="246"/>
    </location>
</feature>
<evidence type="ECO:0000259" key="6">
    <source>
        <dbReference type="PROSITE" id="PS50850"/>
    </source>
</evidence>
<dbReference type="InterPro" id="IPR011701">
    <property type="entry name" value="MFS"/>
</dbReference>
<gene>
    <name evidence="7" type="ORF">UFOPK1561_00597</name>
</gene>
<dbReference type="InterPro" id="IPR020846">
    <property type="entry name" value="MFS_dom"/>
</dbReference>
<feature type="transmembrane region" description="Helical" evidence="5">
    <location>
        <begin position="122"/>
        <end position="141"/>
    </location>
</feature>
<keyword evidence="2 5" id="KW-0812">Transmembrane</keyword>
<evidence type="ECO:0000313" key="7">
    <source>
        <dbReference type="EMBL" id="CAB4555926.1"/>
    </source>
</evidence>
<evidence type="ECO:0000256" key="3">
    <source>
        <dbReference type="ARBA" id="ARBA00022989"/>
    </source>
</evidence>
<accession>A0A6J6CXR0</accession>
<evidence type="ECO:0000256" key="1">
    <source>
        <dbReference type="ARBA" id="ARBA00004127"/>
    </source>
</evidence>
<proteinExistence type="predicted"/>
<dbReference type="PANTHER" id="PTHR23519:SF1">
    <property type="entry name" value="AUTOPHAGY-RELATED PROTEIN 22"/>
    <property type="match status" value="1"/>
</dbReference>
<feature type="transmembrane region" description="Helical" evidence="5">
    <location>
        <begin position="292"/>
        <end position="313"/>
    </location>
</feature>
<evidence type="ECO:0000256" key="2">
    <source>
        <dbReference type="ARBA" id="ARBA00022692"/>
    </source>
</evidence>
<dbReference type="Gene3D" id="1.20.1250.20">
    <property type="entry name" value="MFS general substrate transporter like domains"/>
    <property type="match status" value="1"/>
</dbReference>
<protein>
    <submittedName>
        <fullName evidence="7">Unannotated protein</fullName>
    </submittedName>
</protein>
<keyword evidence="3 5" id="KW-1133">Transmembrane helix</keyword>
<feature type="domain" description="Major facilitator superfamily (MFS) profile" evidence="6">
    <location>
        <begin position="20"/>
        <end position="471"/>
    </location>
</feature>
<dbReference type="PANTHER" id="PTHR23519">
    <property type="entry name" value="AUTOPHAGY-RELATED PROTEIN 22"/>
    <property type="match status" value="1"/>
</dbReference>
<feature type="transmembrane region" description="Helical" evidence="5">
    <location>
        <begin position="192"/>
        <end position="218"/>
    </location>
</feature>
<feature type="transmembrane region" description="Helical" evidence="5">
    <location>
        <begin position="147"/>
        <end position="171"/>
    </location>
</feature>
<dbReference type="EMBL" id="CAEZSZ010000059">
    <property type="protein sequence ID" value="CAB4555926.1"/>
    <property type="molecule type" value="Genomic_DNA"/>
</dbReference>
<organism evidence="7">
    <name type="scientific">freshwater metagenome</name>
    <dbReference type="NCBI Taxonomy" id="449393"/>
    <lineage>
        <taxon>unclassified sequences</taxon>
        <taxon>metagenomes</taxon>
        <taxon>ecological metagenomes</taxon>
    </lineage>
</organism>
<feature type="transmembrane region" description="Helical" evidence="5">
    <location>
        <begin position="319"/>
        <end position="337"/>
    </location>
</feature>
<dbReference type="SUPFAM" id="SSF103473">
    <property type="entry name" value="MFS general substrate transporter"/>
    <property type="match status" value="1"/>
</dbReference>
<dbReference type="GO" id="GO:0022857">
    <property type="term" value="F:transmembrane transporter activity"/>
    <property type="evidence" value="ECO:0007669"/>
    <property type="project" value="InterPro"/>
</dbReference>
<dbReference type="Pfam" id="PF07690">
    <property type="entry name" value="MFS_1"/>
    <property type="match status" value="1"/>
</dbReference>
<dbReference type="InterPro" id="IPR036259">
    <property type="entry name" value="MFS_trans_sf"/>
</dbReference>
<evidence type="ECO:0000256" key="4">
    <source>
        <dbReference type="ARBA" id="ARBA00023136"/>
    </source>
</evidence>
<reference evidence="7" key="1">
    <citation type="submission" date="2020-05" db="EMBL/GenBank/DDBJ databases">
        <authorList>
            <person name="Chiriac C."/>
            <person name="Salcher M."/>
            <person name="Ghai R."/>
            <person name="Kavagutti S V."/>
        </authorList>
    </citation>
    <scope>NUCLEOTIDE SEQUENCE</scope>
</reference>
<feature type="transmembrane region" description="Helical" evidence="5">
    <location>
        <begin position="373"/>
        <end position="391"/>
    </location>
</feature>
<feature type="transmembrane region" description="Helical" evidence="5">
    <location>
        <begin position="447"/>
        <end position="466"/>
    </location>
</feature>
<dbReference type="PROSITE" id="PS50850">
    <property type="entry name" value="MFS"/>
    <property type="match status" value="1"/>
</dbReference>
<sequence length="476" mass="52139">MTQVSHDSTRLSRELSQLDSIFSKPTDFTFAQYSFGMSKVAKAPRTKIRGTFSWALWDWAQQPYPTLMQTFIFPVYLASAVATMDQKPDVQLGLATTIAGLVLALTAPVIGRRSDEAGRRKFWLMLNTYVLVIITALSFFIEPKPEFFIFGLILYGLGSFVQETAFINYYAMLSSVSTPKTVGRISGYAWGLGYAGGIFLLLIALVGFVLPDVAWFGIPQEDALPVRSVFLFAAVWIAVFSIPLMLRVPETLKKPSFQRQSIFTSYKITIREILSLRKQAPETFKFLISSAVYRDGLAGVFTFGAVLGTLAFGFDQTSIIFFGIAGNIVAGIGAAVGGRLDDILGSRTVIIASLVGLIIAGTGVFVFADQGQITYWIGGLILCLFVGPAQASSRTFVSRFTPDGREGEVFGMYQLTGRALSFLSGLMWSASISLSFVFGVTSNNTVWGIWGLMLILLVGLILLLRINPNPKINFTK</sequence>
<comment type="subcellular location">
    <subcellularLocation>
        <location evidence="1">Endomembrane system</location>
        <topology evidence="1">Multi-pass membrane protein</topology>
    </subcellularLocation>
</comment>